<sequence>MAKADLGRISREAARIMGPAFLVSVAYMDPGNWATAIEAGSRFGYQLVWVVVLSNLIAILLQTLAARLGLVTGKHLAQVCREAYPPVVCILLWVLAEVSIVALDLTMVLGTAIGLNLLLGWPMLPCILLTGLDALLLLLLVPRQGVRTSEQLTVGLLVMVVGCFLVDLCLSKPPLRQVVGGLVPLLSRDSVYAAVCLLGANVMPHNFLLHSALVAGQARGAAGTGLRQLCLYNFLDIAAALGLALLVNVAVLLVAAATFHQAGIVVETLQDAHDLMESLLSSRTAPVAFGLALLCAGQLSTFTGTIAGQVVLRGFLNVHISTWLRRVATRSAAVLPAALLQYAWGDKATYKYLLVAQVVLALQLPFTLVPLIKATSSARLMGPHRNSALVAAAAWASLGLVFVANLGLFVAELWPGAAFVPQVVPGAPDSPLHQYLDNVAGLAWARPGRFLLLLGLIVAAAGLLALQLWIIVTPLSPHVAPLPLLLRQTGGEEEQQQHGGWDDTSKTRAAAPAADKKVVTGTADGDEGDTGAWPAKYSAATAAAADWPGLVAGSGRVGRPVVVGWNVPGVREWLMGAQQAADGAGEGPAGSPREEAGALLGAAAASRDEAVGWSHDVQLAVHSRTAAAPQHATLQPLFDSQQQLADHQEDEQQQQQQQQQLVHLQEADDGQSEPLCTLVEPQQHSTTTLAKEVHLSQRKLSWQLQQQDEASAPSVHEAALPTAKQQQQQQQQEEQQQQQPPDCWDDLHLDSISLLAPTATTSMAPPSSPGGASAASSSRASFSMLGADREVWLDTWHEPSCLPRAASSSSSISLTSTDAAASTEPLMRRQQQQQQRLPGQQPSSSSRAGAAAASTGSLQSAAGRSSAGSAAAAAAAAGSLGKSGRRLLAAVLEGFWAAYYDTHGSCTGAAAAAAAVQSSPAASAGRSSSAHHLQQPRKKQALSSWPAAGSSEQQPAAEPPSCCRCGAAGTSNGWCSRCGVALLQHLQGCLAELMAVPGAAELLLPASLAQGLQQQRQQQPAQTVSGLSSSADSTRAQPDAAAAAAGAGWSCASEGCTSAAGLLLDDAWQQLPGATQQLLQLVLPAAADGTLLQALSSSALQADQQQQQQQPQQSLLQQQQQLLLLQRHREQPLLAKKGAPSSQASEPSAAAAAAVPAVLWAWGVWCMVLLLVLAQVEVRPELWGRYAAVLNRLQGLLAELGPEAQQQQQQQQHKLRPIQAVPAPSSGRTSPAAAAAAVGEGNRPLPPVLPSPDERQALAGLLLALLAAVEAAVGGRKAPGGGGSVGSAFAKGKEICLSVVKRYRRRLLGSTASGPQQQQQQRWSGGGGSGSSSSRPRPGPVSGQRVAFGLLLGGLALGMPLMLAAGCGGSGMAAAGCRAVGAVWRPQRVAAVVLQRL</sequence>
<feature type="compositionally biased region" description="Low complexity" evidence="6">
    <location>
        <begin position="653"/>
        <end position="664"/>
    </location>
</feature>
<feature type="transmembrane region" description="Helical" evidence="7">
    <location>
        <begin position="450"/>
        <end position="472"/>
    </location>
</feature>
<feature type="transmembrane region" description="Helical" evidence="7">
    <location>
        <begin position="350"/>
        <end position="369"/>
    </location>
</feature>
<comment type="similarity">
    <text evidence="2">Belongs to the NRAMP (TC 2.A.55) family.</text>
</comment>
<evidence type="ECO:0000256" key="7">
    <source>
        <dbReference type="SAM" id="Phobius"/>
    </source>
</evidence>
<evidence type="ECO:0000256" key="2">
    <source>
        <dbReference type="ARBA" id="ARBA00009965"/>
    </source>
</evidence>
<evidence type="ECO:0000256" key="5">
    <source>
        <dbReference type="ARBA" id="ARBA00023136"/>
    </source>
</evidence>
<dbReference type="GO" id="GO:0005886">
    <property type="term" value="C:plasma membrane"/>
    <property type="evidence" value="ECO:0007669"/>
    <property type="project" value="TreeGrafter"/>
</dbReference>
<evidence type="ECO:0000313" key="8">
    <source>
        <dbReference type="EMBL" id="SZX76195.1"/>
    </source>
</evidence>
<evidence type="ECO:0000256" key="1">
    <source>
        <dbReference type="ARBA" id="ARBA00004141"/>
    </source>
</evidence>
<feature type="transmembrane region" description="Helical" evidence="7">
    <location>
        <begin position="119"/>
        <end position="140"/>
    </location>
</feature>
<dbReference type="GO" id="GO:0034755">
    <property type="term" value="P:iron ion transmembrane transport"/>
    <property type="evidence" value="ECO:0007669"/>
    <property type="project" value="TreeGrafter"/>
</dbReference>
<feature type="compositionally biased region" description="Low complexity" evidence="6">
    <location>
        <begin position="1331"/>
        <end position="1341"/>
    </location>
</feature>
<feature type="compositionally biased region" description="Low complexity" evidence="6">
    <location>
        <begin position="1313"/>
        <end position="1323"/>
    </location>
</feature>
<feature type="compositionally biased region" description="Low complexity" evidence="6">
    <location>
        <begin position="805"/>
        <end position="857"/>
    </location>
</feature>
<feature type="transmembrane region" description="Helical" evidence="7">
    <location>
        <begin position="152"/>
        <end position="170"/>
    </location>
</feature>
<dbReference type="GO" id="GO:0015086">
    <property type="term" value="F:cadmium ion transmembrane transporter activity"/>
    <property type="evidence" value="ECO:0007669"/>
    <property type="project" value="TreeGrafter"/>
</dbReference>
<dbReference type="NCBIfam" id="NF037982">
    <property type="entry name" value="Nramp_1"/>
    <property type="match status" value="1"/>
</dbReference>
<dbReference type="NCBIfam" id="TIGR01197">
    <property type="entry name" value="nramp"/>
    <property type="match status" value="1"/>
</dbReference>
<feature type="compositionally biased region" description="Polar residues" evidence="6">
    <location>
        <begin position="1023"/>
        <end position="1036"/>
    </location>
</feature>
<organism evidence="8 9">
    <name type="scientific">Tetradesmus obliquus</name>
    <name type="common">Green alga</name>
    <name type="synonym">Acutodesmus obliquus</name>
    <dbReference type="NCBI Taxonomy" id="3088"/>
    <lineage>
        <taxon>Eukaryota</taxon>
        <taxon>Viridiplantae</taxon>
        <taxon>Chlorophyta</taxon>
        <taxon>core chlorophytes</taxon>
        <taxon>Chlorophyceae</taxon>
        <taxon>CS clade</taxon>
        <taxon>Sphaeropleales</taxon>
        <taxon>Scenedesmaceae</taxon>
        <taxon>Tetradesmus</taxon>
    </lineage>
</organism>
<feature type="region of interest" description="Disordered" evidence="6">
    <location>
        <begin position="923"/>
        <end position="960"/>
    </location>
</feature>
<dbReference type="STRING" id="3088.A0A383WF01"/>
<protein>
    <submittedName>
        <fullName evidence="8">Uncharacterized protein</fullName>
    </submittedName>
</protein>
<feature type="region of interest" description="Disordered" evidence="6">
    <location>
        <begin position="642"/>
        <end position="671"/>
    </location>
</feature>
<proteinExistence type="inferred from homology"/>
<name>A0A383WF01_TETOB</name>
<dbReference type="Pfam" id="PF01566">
    <property type="entry name" value="Nramp"/>
    <property type="match status" value="1"/>
</dbReference>
<evidence type="ECO:0000256" key="4">
    <source>
        <dbReference type="ARBA" id="ARBA00022989"/>
    </source>
</evidence>
<dbReference type="Proteomes" id="UP000256970">
    <property type="component" value="Unassembled WGS sequence"/>
</dbReference>
<feature type="region of interest" description="Disordered" evidence="6">
    <location>
        <begin position="1309"/>
        <end position="1341"/>
    </location>
</feature>
<dbReference type="GO" id="GO:0005384">
    <property type="term" value="F:manganese ion transmembrane transporter activity"/>
    <property type="evidence" value="ECO:0007669"/>
    <property type="project" value="TreeGrafter"/>
</dbReference>
<feature type="transmembrane region" description="Helical" evidence="7">
    <location>
        <begin position="1346"/>
        <end position="1365"/>
    </location>
</feature>
<feature type="transmembrane region" description="Helical" evidence="7">
    <location>
        <begin position="190"/>
        <end position="209"/>
    </location>
</feature>
<feature type="compositionally biased region" description="Low complexity" evidence="6">
    <location>
        <begin position="725"/>
        <end position="739"/>
    </location>
</feature>
<dbReference type="EMBL" id="FNXT01001250">
    <property type="protein sequence ID" value="SZX76195.1"/>
    <property type="molecule type" value="Genomic_DNA"/>
</dbReference>
<feature type="transmembrane region" description="Helical" evidence="7">
    <location>
        <begin position="48"/>
        <end position="70"/>
    </location>
</feature>
<dbReference type="InterPro" id="IPR001046">
    <property type="entry name" value="NRAMP_fam"/>
</dbReference>
<dbReference type="PANTHER" id="PTHR11706">
    <property type="entry name" value="SOLUTE CARRIER PROTEIN FAMILY 11 MEMBER"/>
    <property type="match status" value="1"/>
</dbReference>
<feature type="transmembrane region" description="Helical" evidence="7">
    <location>
        <begin position="90"/>
        <end position="113"/>
    </location>
</feature>
<feature type="transmembrane region" description="Helical" evidence="7">
    <location>
        <begin position="230"/>
        <end position="259"/>
    </location>
</feature>
<evidence type="ECO:0000256" key="6">
    <source>
        <dbReference type="SAM" id="MobiDB-lite"/>
    </source>
</evidence>
<accession>A0A383WF01</accession>
<feature type="transmembrane region" description="Helical" evidence="7">
    <location>
        <begin position="287"/>
        <end position="315"/>
    </location>
</feature>
<keyword evidence="9" id="KW-1185">Reference proteome</keyword>
<reference evidence="8 9" key="1">
    <citation type="submission" date="2016-10" db="EMBL/GenBank/DDBJ databases">
        <authorList>
            <person name="Cai Z."/>
        </authorList>
    </citation>
    <scope>NUCLEOTIDE SEQUENCE [LARGE SCALE GENOMIC DNA]</scope>
</reference>
<feature type="transmembrane region" description="Helical" evidence="7">
    <location>
        <begin position="389"/>
        <end position="411"/>
    </location>
</feature>
<evidence type="ECO:0000256" key="3">
    <source>
        <dbReference type="ARBA" id="ARBA00022692"/>
    </source>
</evidence>
<dbReference type="PANTHER" id="PTHR11706:SF75">
    <property type="entry name" value="ETHYLENE-INSENSITIVE PROTEIN 2"/>
    <property type="match status" value="1"/>
</dbReference>
<feature type="region of interest" description="Disordered" evidence="6">
    <location>
        <begin position="490"/>
        <end position="527"/>
    </location>
</feature>
<feature type="region of interest" description="Disordered" evidence="6">
    <location>
        <begin position="1204"/>
        <end position="1251"/>
    </location>
</feature>
<gene>
    <name evidence="8" type="ORF">BQ4739_LOCUS16557</name>
</gene>
<feature type="region of interest" description="Disordered" evidence="6">
    <location>
        <begin position="803"/>
        <end position="857"/>
    </location>
</feature>
<dbReference type="NCBIfam" id="NF001923">
    <property type="entry name" value="PRK00701.1"/>
    <property type="match status" value="1"/>
</dbReference>
<evidence type="ECO:0000313" key="9">
    <source>
        <dbReference type="Proteomes" id="UP000256970"/>
    </source>
</evidence>
<keyword evidence="4 7" id="KW-1133">Transmembrane helix</keyword>
<keyword evidence="3 7" id="KW-0812">Transmembrane</keyword>
<dbReference type="PRINTS" id="PR00447">
    <property type="entry name" value="NATRESASSCMP"/>
</dbReference>
<feature type="region of interest" description="Disordered" evidence="6">
    <location>
        <begin position="704"/>
        <end position="746"/>
    </location>
</feature>
<keyword evidence="5 7" id="KW-0472">Membrane</keyword>
<comment type="subcellular location">
    <subcellularLocation>
        <location evidence="1">Membrane</location>
        <topology evidence="1">Multi-pass membrane protein</topology>
    </subcellularLocation>
</comment>
<feature type="region of interest" description="Disordered" evidence="6">
    <location>
        <begin position="1014"/>
        <end position="1039"/>
    </location>
</feature>